<dbReference type="Pfam" id="PF02515">
    <property type="entry name" value="CoA_transf_3"/>
    <property type="match status" value="1"/>
</dbReference>
<dbReference type="InterPro" id="IPR023606">
    <property type="entry name" value="CoA-Trfase_III_dom_1_sf"/>
</dbReference>
<dbReference type="InterPro" id="IPR050509">
    <property type="entry name" value="CoA-transferase_III"/>
</dbReference>
<comment type="caution">
    <text evidence="1">The sequence shown here is derived from an EMBL/GenBank/DDBJ whole genome shotgun (WGS) entry which is preliminary data.</text>
</comment>
<dbReference type="Gene3D" id="3.40.50.10540">
    <property type="entry name" value="Crotonobetainyl-coa:carnitine coa-transferase, domain 1"/>
    <property type="match status" value="1"/>
</dbReference>
<dbReference type="Gene3D" id="3.30.1540.10">
    <property type="entry name" value="formyl-coa transferase, domain 3"/>
    <property type="match status" value="1"/>
</dbReference>
<dbReference type="Proteomes" id="UP001501598">
    <property type="component" value="Unassembled WGS sequence"/>
</dbReference>
<evidence type="ECO:0000313" key="2">
    <source>
        <dbReference type="Proteomes" id="UP001501598"/>
    </source>
</evidence>
<protein>
    <submittedName>
        <fullName evidence="1">CaiB/BaiF CoA-transferase family protein</fullName>
    </submittedName>
</protein>
<dbReference type="InterPro" id="IPR003673">
    <property type="entry name" value="CoA-Trfase_fam_III"/>
</dbReference>
<name>A0ABP8RT07_9PSEU</name>
<organism evidence="1 2">
    <name type="scientific">Pseudonocardia xishanensis</name>
    <dbReference type="NCBI Taxonomy" id="630995"/>
    <lineage>
        <taxon>Bacteria</taxon>
        <taxon>Bacillati</taxon>
        <taxon>Actinomycetota</taxon>
        <taxon>Actinomycetes</taxon>
        <taxon>Pseudonocardiales</taxon>
        <taxon>Pseudonocardiaceae</taxon>
        <taxon>Pseudonocardia</taxon>
    </lineage>
</organism>
<dbReference type="PANTHER" id="PTHR48228">
    <property type="entry name" value="SUCCINYL-COA--D-CITRAMALATE COA-TRANSFERASE"/>
    <property type="match status" value="1"/>
</dbReference>
<keyword evidence="2" id="KW-1185">Reference proteome</keyword>
<dbReference type="InterPro" id="IPR044855">
    <property type="entry name" value="CoA-Trfase_III_dom3_sf"/>
</dbReference>
<accession>A0ABP8RT07</accession>
<reference evidence="2" key="1">
    <citation type="journal article" date="2019" name="Int. J. Syst. Evol. Microbiol.">
        <title>The Global Catalogue of Microorganisms (GCM) 10K type strain sequencing project: providing services to taxonomists for standard genome sequencing and annotation.</title>
        <authorList>
            <consortium name="The Broad Institute Genomics Platform"/>
            <consortium name="The Broad Institute Genome Sequencing Center for Infectious Disease"/>
            <person name="Wu L."/>
            <person name="Ma J."/>
        </authorList>
    </citation>
    <scope>NUCLEOTIDE SEQUENCE [LARGE SCALE GENOMIC DNA]</scope>
    <source>
        <strain evidence="2">JCM 17906</strain>
    </source>
</reference>
<proteinExistence type="predicted"/>
<dbReference type="SUPFAM" id="SSF89796">
    <property type="entry name" value="CoA-transferase family III (CaiB/BaiF)"/>
    <property type="match status" value="1"/>
</dbReference>
<dbReference type="EMBL" id="BAABGT010000032">
    <property type="protein sequence ID" value="GAA4546434.1"/>
    <property type="molecule type" value="Genomic_DNA"/>
</dbReference>
<evidence type="ECO:0000313" key="1">
    <source>
        <dbReference type="EMBL" id="GAA4546434.1"/>
    </source>
</evidence>
<gene>
    <name evidence="1" type="ORF">GCM10023175_28650</name>
</gene>
<dbReference type="PANTHER" id="PTHR48228:SF5">
    <property type="entry name" value="ALPHA-METHYLACYL-COA RACEMASE"/>
    <property type="match status" value="1"/>
</dbReference>
<dbReference type="RefSeq" id="WP_345417333.1">
    <property type="nucleotide sequence ID" value="NZ_BAABGT010000032.1"/>
</dbReference>
<sequence>MSKVGSGPLEGLRVLEIGGMGPGPFAGMTLADMGAEVVRIERPGGPGIFPGPPTADIVNRGKRSVVLDLKKPGAVDALLSLTERADALIEGYRPGVAERLGIGPAVCWERNPKLVYGRMTGWGQTGPLAQTAGHDISYIAITGALHAIGDAGGPPQVPVNLLGDYGGGGMYLVAGLLAALREADRTGRGQVVDAAIVDGTAHLLTGTHALVNAGTWVDERGSNLLDGGAPFYAVYETSDGRYMAAGALEPKFYAALLAGLGLTDEQLADQHDQEGWPGLRKRIAAAFASRTQQEWIEVFGTSDACVAPVIGMAEAADHPHVAARGAVVRRGDRIEPGVAPRFSHHPDVRPAAPVPFGRDTVAVLGEWGVDPAPLLESGAAAES</sequence>